<organism evidence="2 3">
    <name type="scientific">Pararhizobium mangrovi</name>
    <dbReference type="NCBI Taxonomy" id="2590452"/>
    <lineage>
        <taxon>Bacteria</taxon>
        <taxon>Pseudomonadati</taxon>
        <taxon>Pseudomonadota</taxon>
        <taxon>Alphaproteobacteria</taxon>
        <taxon>Hyphomicrobiales</taxon>
        <taxon>Rhizobiaceae</taxon>
        <taxon>Rhizobium/Agrobacterium group</taxon>
        <taxon>Pararhizobium</taxon>
    </lineage>
</organism>
<accession>A0A506UHD7</accession>
<evidence type="ECO:0000313" key="3">
    <source>
        <dbReference type="Proteomes" id="UP000320314"/>
    </source>
</evidence>
<dbReference type="RefSeq" id="WP_141165021.1">
    <property type="nucleotide sequence ID" value="NZ_VHLH01000001.1"/>
</dbReference>
<sequence length="238" mass="25305">MSRNILSYAFGIAACMVFTASSARAAETGDEPVAVELCLAVDGSGSIGEDEFTFQRRAYADAITSKPVLDTIASTYSGTIAIALMEWGGPDSMNPIVGWTRIGNAQEAQGFADAVVAAPRKAVGWNSISNAIDFCQNWMAKNAYDGQRRIIDVSGDSGQHGGMPLEVARRNAVEDGIVINALALNYRGSGLYGSDTALEDHFRAEVIGGTGSFALTVDREDQFVKALTRKLVLELAAR</sequence>
<feature type="signal peptide" evidence="1">
    <location>
        <begin position="1"/>
        <end position="25"/>
    </location>
</feature>
<dbReference type="InterPro" id="IPR010607">
    <property type="entry name" value="DUF1194"/>
</dbReference>
<dbReference type="AlphaFoldDB" id="A0A506UHD7"/>
<dbReference type="Proteomes" id="UP000320314">
    <property type="component" value="Unassembled WGS sequence"/>
</dbReference>
<dbReference type="Pfam" id="PF06707">
    <property type="entry name" value="DUF1194"/>
    <property type="match status" value="1"/>
</dbReference>
<dbReference type="PROSITE" id="PS51257">
    <property type="entry name" value="PROKAR_LIPOPROTEIN"/>
    <property type="match status" value="1"/>
</dbReference>
<gene>
    <name evidence="2" type="ORF">FJU11_00375</name>
</gene>
<comment type="caution">
    <text evidence="2">The sequence shown here is derived from an EMBL/GenBank/DDBJ whole genome shotgun (WGS) entry which is preliminary data.</text>
</comment>
<name>A0A506UHD7_9HYPH</name>
<dbReference type="Gene3D" id="3.40.50.410">
    <property type="entry name" value="von Willebrand factor, type A domain"/>
    <property type="match status" value="1"/>
</dbReference>
<keyword evidence="1" id="KW-0732">Signal</keyword>
<dbReference type="InterPro" id="IPR036465">
    <property type="entry name" value="vWFA_dom_sf"/>
</dbReference>
<evidence type="ECO:0000256" key="1">
    <source>
        <dbReference type="SAM" id="SignalP"/>
    </source>
</evidence>
<feature type="chain" id="PRO_5021414921" evidence="1">
    <location>
        <begin position="26"/>
        <end position="238"/>
    </location>
</feature>
<reference evidence="2 3" key="1">
    <citation type="submission" date="2019-06" db="EMBL/GenBank/DDBJ databases">
        <authorList>
            <person name="Li M."/>
        </authorList>
    </citation>
    <scope>NUCLEOTIDE SEQUENCE [LARGE SCALE GENOMIC DNA]</scope>
    <source>
        <strain evidence="2 3">BGMRC6574</strain>
    </source>
</reference>
<dbReference type="EMBL" id="VHLH01000001">
    <property type="protein sequence ID" value="TPW32718.1"/>
    <property type="molecule type" value="Genomic_DNA"/>
</dbReference>
<proteinExistence type="predicted"/>
<evidence type="ECO:0000313" key="2">
    <source>
        <dbReference type="EMBL" id="TPW32718.1"/>
    </source>
</evidence>
<keyword evidence="3" id="KW-1185">Reference proteome</keyword>
<dbReference type="SUPFAM" id="SSF53300">
    <property type="entry name" value="vWA-like"/>
    <property type="match status" value="1"/>
</dbReference>
<dbReference type="OrthoDB" id="9792179at2"/>
<protein>
    <submittedName>
        <fullName evidence="2">DUF1194 domain-containing protein</fullName>
    </submittedName>
</protein>